<reference evidence="3" key="2">
    <citation type="submission" date="2021-08" db="EMBL/GenBank/DDBJ databases">
        <authorList>
            <person name="Tani A."/>
            <person name="Ola A."/>
            <person name="Ogura Y."/>
            <person name="Katsura K."/>
            <person name="Hayashi T."/>
        </authorList>
    </citation>
    <scope>NUCLEOTIDE SEQUENCE</scope>
    <source>
        <strain evidence="3">DSM 17168</strain>
    </source>
</reference>
<evidence type="ECO:0000256" key="1">
    <source>
        <dbReference type="SAM" id="SignalP"/>
    </source>
</evidence>
<dbReference type="PANTHER" id="PTHR38593:SF1">
    <property type="entry name" value="BLR2558 PROTEIN"/>
    <property type="match status" value="1"/>
</dbReference>
<dbReference type="RefSeq" id="WP_238234537.1">
    <property type="nucleotide sequence ID" value="NZ_BPQQ01000017.1"/>
</dbReference>
<evidence type="ECO:0000259" key="2">
    <source>
        <dbReference type="Pfam" id="PF13628"/>
    </source>
</evidence>
<dbReference type="InterPro" id="IPR025419">
    <property type="entry name" value="DUF4142"/>
</dbReference>
<reference evidence="3" key="1">
    <citation type="journal article" date="2021" name="Front. Microbiol.">
        <title>Comprehensive Comparative Genomics and Phenotyping of Methylobacterium Species.</title>
        <authorList>
            <person name="Alessa O."/>
            <person name="Ogura Y."/>
            <person name="Fujitani Y."/>
            <person name="Takami H."/>
            <person name="Hayashi T."/>
            <person name="Sahin N."/>
            <person name="Tani A."/>
        </authorList>
    </citation>
    <scope>NUCLEOTIDE SEQUENCE</scope>
    <source>
        <strain evidence="3">DSM 17168</strain>
    </source>
</reference>
<comment type="caution">
    <text evidence="3">The sequence shown here is derived from an EMBL/GenBank/DDBJ whole genome shotgun (WGS) entry which is preliminary data.</text>
</comment>
<proteinExistence type="predicted"/>
<dbReference type="Pfam" id="PF13628">
    <property type="entry name" value="DUF4142"/>
    <property type="match status" value="1"/>
</dbReference>
<dbReference type="EMBL" id="BPQQ01000017">
    <property type="protein sequence ID" value="GJD99651.1"/>
    <property type="molecule type" value="Genomic_DNA"/>
</dbReference>
<feature type="domain" description="DUF4142" evidence="2">
    <location>
        <begin position="37"/>
        <end position="173"/>
    </location>
</feature>
<evidence type="ECO:0000313" key="4">
    <source>
        <dbReference type="Proteomes" id="UP001055153"/>
    </source>
</evidence>
<accession>A0ABQ4S8X9</accession>
<gene>
    <name evidence="3" type="ORF">GMJLKIPL_1569</name>
</gene>
<sequence>MLRHAFVVMGLVLASPALAQSLGERSGLNTLMGVSPSTADFVKEAVISDMFELQSSQLAAERADAATKQFATQMLQDHGRTSGELKALVESGKVKAEIPTALDSTHQSKLDKLKSLNGDDFTKQYHSDQVKAHKDAVDLFQRYAKGGDNEELKAWAGKTEPALAQHLKMAQDLGK</sequence>
<evidence type="ECO:0000313" key="3">
    <source>
        <dbReference type="EMBL" id="GJD99651.1"/>
    </source>
</evidence>
<protein>
    <recommendedName>
        <fullName evidence="2">DUF4142 domain-containing protein</fullName>
    </recommendedName>
</protein>
<feature type="chain" id="PRO_5045315770" description="DUF4142 domain-containing protein" evidence="1">
    <location>
        <begin position="20"/>
        <end position="175"/>
    </location>
</feature>
<keyword evidence="1" id="KW-0732">Signal</keyword>
<dbReference type="PANTHER" id="PTHR38593">
    <property type="entry name" value="BLR2558 PROTEIN"/>
    <property type="match status" value="1"/>
</dbReference>
<name>A0ABQ4S8X9_9HYPH</name>
<organism evidence="3 4">
    <name type="scientific">Methylobacterium isbiliense</name>
    <dbReference type="NCBI Taxonomy" id="315478"/>
    <lineage>
        <taxon>Bacteria</taxon>
        <taxon>Pseudomonadati</taxon>
        <taxon>Pseudomonadota</taxon>
        <taxon>Alphaproteobacteria</taxon>
        <taxon>Hyphomicrobiales</taxon>
        <taxon>Methylobacteriaceae</taxon>
        <taxon>Methylobacterium</taxon>
    </lineage>
</organism>
<dbReference type="InterPro" id="IPR012347">
    <property type="entry name" value="Ferritin-like"/>
</dbReference>
<dbReference type="Proteomes" id="UP001055153">
    <property type="component" value="Unassembled WGS sequence"/>
</dbReference>
<feature type="signal peptide" evidence="1">
    <location>
        <begin position="1"/>
        <end position="19"/>
    </location>
</feature>
<keyword evidence="4" id="KW-1185">Reference proteome</keyword>
<dbReference type="Gene3D" id="1.20.1260.10">
    <property type="match status" value="1"/>
</dbReference>